<evidence type="ECO:0000256" key="1">
    <source>
        <dbReference type="RuleBase" id="RU366025"/>
    </source>
</evidence>
<dbReference type="EC" id="3.4.19.12" evidence="1"/>
<feature type="compositionally biased region" description="Basic and acidic residues" evidence="2">
    <location>
        <begin position="300"/>
        <end position="314"/>
    </location>
</feature>
<keyword evidence="1" id="KW-0378">Hydrolase</keyword>
<feature type="compositionally biased region" description="Basic and acidic residues" evidence="2">
    <location>
        <begin position="333"/>
        <end position="346"/>
    </location>
</feature>
<dbReference type="PANTHER" id="PTHR24006">
    <property type="entry name" value="UBIQUITIN CARBOXYL-TERMINAL HYDROLASE"/>
    <property type="match status" value="1"/>
</dbReference>
<proteinExistence type="inferred from homology"/>
<comment type="catalytic activity">
    <reaction evidence="1">
        <text>Thiol-dependent hydrolysis of ester, thioester, amide, peptide and isopeptide bonds formed by the C-terminal Gly of ubiquitin (a 76-residue protein attached to proteins as an intracellular targeting signal).</text>
        <dbReference type="EC" id="3.4.19.12"/>
    </reaction>
</comment>
<feature type="region of interest" description="Disordered" evidence="2">
    <location>
        <begin position="472"/>
        <end position="493"/>
    </location>
</feature>
<dbReference type="Proteomes" id="UP000265618">
    <property type="component" value="Unassembled WGS sequence"/>
</dbReference>
<gene>
    <name evidence="4" type="ORF">KIPB_002612</name>
</gene>
<dbReference type="OrthoDB" id="289038at2759"/>
<keyword evidence="1" id="KW-0788">Thiol protease</keyword>
<keyword evidence="5" id="KW-1185">Reference proteome</keyword>
<organism evidence="4 5">
    <name type="scientific">Kipferlia bialata</name>
    <dbReference type="NCBI Taxonomy" id="797122"/>
    <lineage>
        <taxon>Eukaryota</taxon>
        <taxon>Metamonada</taxon>
        <taxon>Carpediemonas-like organisms</taxon>
        <taxon>Kipferlia</taxon>
    </lineage>
</organism>
<dbReference type="InterPro" id="IPR001394">
    <property type="entry name" value="Peptidase_C19_UCH"/>
</dbReference>
<comment type="caution">
    <text evidence="4">The sequence shown here is derived from an EMBL/GenBank/DDBJ whole genome shotgun (WGS) entry which is preliminary data.</text>
</comment>
<feature type="region of interest" description="Disordered" evidence="2">
    <location>
        <begin position="1"/>
        <end position="46"/>
    </location>
</feature>
<comment type="similarity">
    <text evidence="1">Belongs to the peptidase C19 family.</text>
</comment>
<dbReference type="PROSITE" id="PS00973">
    <property type="entry name" value="USP_2"/>
    <property type="match status" value="1"/>
</dbReference>
<dbReference type="GO" id="GO:0016579">
    <property type="term" value="P:protein deubiquitination"/>
    <property type="evidence" value="ECO:0007669"/>
    <property type="project" value="InterPro"/>
</dbReference>
<dbReference type="GO" id="GO:0006508">
    <property type="term" value="P:proteolysis"/>
    <property type="evidence" value="ECO:0007669"/>
    <property type="project" value="UniProtKB-KW"/>
</dbReference>
<evidence type="ECO:0000313" key="4">
    <source>
        <dbReference type="EMBL" id="GIQ81626.1"/>
    </source>
</evidence>
<evidence type="ECO:0000313" key="5">
    <source>
        <dbReference type="Proteomes" id="UP000265618"/>
    </source>
</evidence>
<keyword evidence="1" id="KW-0645">Protease</keyword>
<dbReference type="PROSITE" id="PS50235">
    <property type="entry name" value="USP_3"/>
    <property type="match status" value="1"/>
</dbReference>
<dbReference type="AlphaFoldDB" id="A0A9K3GGS7"/>
<dbReference type="GO" id="GO:0005829">
    <property type="term" value="C:cytosol"/>
    <property type="evidence" value="ECO:0007669"/>
    <property type="project" value="TreeGrafter"/>
</dbReference>
<dbReference type="InterPro" id="IPR018200">
    <property type="entry name" value="USP_CS"/>
</dbReference>
<dbReference type="Pfam" id="PF00443">
    <property type="entry name" value="UCH"/>
    <property type="match status" value="1"/>
</dbReference>
<dbReference type="EMBL" id="BDIP01000446">
    <property type="protein sequence ID" value="GIQ81626.1"/>
    <property type="molecule type" value="Genomic_DNA"/>
</dbReference>
<sequence>MAPGGTRRGNPGRRRGSRPTGKARGGGVAAAARANPQTYGTKSRPPCPFKGLRNLGATCYLNSALQTLYMLPEFRELIFRYRHVHGKDKPADRCIPLQLQRLFAGLSLTSDPYLSTLDLTRSFGWTNGEQFEQADVSELLAILFDALDGAFKGSPQEGAVSRLVEGTQAGVCTCRDRQHKSVTQNPFSMLTLELGDTLHECLGEYLSTDELIDDNAYACEGCGCKVNADRGNQLVDLPPVLLLSLKRFTLDFTTFQQVKRNSKLEFPLTLNMRPYLNRHFHHVRGTPGYVPVVGVDVPRFDKGEGEGEGEDRRLNGNGDLVPPYSSHGVTHIARGEREREGDREGHTGSPSSPASLNGGIVPNRQGKGKGKGVHDASAAPGTPPSLPCDEDYELSSILVHGGSTYGGHYFAYCRDALSGQWYEFDDDVVTPVDDVDTMLKLCYGGTVHRFGMHEIGCSAYMLVYRRKCKTGEKGEKEAEETPTSPASVGLGIPPTTPTPYPSEGLLPLPIAREHRPGYNPPLECLTDITCHIHSNMAQNRQTLQPCVLRGPPSSLSLPLDAPLSECVRMMQAAVGKGSSSTSTPLLVRLRGVGVVAGNRYLPGPVLSDDPVTDTRTLRQTLAGVGVCICVCICE</sequence>
<dbReference type="InterPro" id="IPR028889">
    <property type="entry name" value="USP"/>
</dbReference>
<dbReference type="InterPro" id="IPR050164">
    <property type="entry name" value="Peptidase_C19"/>
</dbReference>
<dbReference type="GO" id="GO:0004843">
    <property type="term" value="F:cysteine-type deubiquitinase activity"/>
    <property type="evidence" value="ECO:0007669"/>
    <property type="project" value="UniProtKB-UniRule"/>
</dbReference>
<evidence type="ECO:0000259" key="3">
    <source>
        <dbReference type="PROSITE" id="PS50235"/>
    </source>
</evidence>
<protein>
    <recommendedName>
        <fullName evidence="1">Ubiquitin carboxyl-terminal hydrolase</fullName>
        <ecNumber evidence="1">3.4.19.12</ecNumber>
    </recommendedName>
</protein>
<dbReference type="GO" id="GO:0005634">
    <property type="term" value="C:nucleus"/>
    <property type="evidence" value="ECO:0007669"/>
    <property type="project" value="TreeGrafter"/>
</dbReference>
<dbReference type="SUPFAM" id="SSF54001">
    <property type="entry name" value="Cysteine proteinases"/>
    <property type="match status" value="1"/>
</dbReference>
<dbReference type="InterPro" id="IPR038765">
    <property type="entry name" value="Papain-like_cys_pep_sf"/>
</dbReference>
<feature type="domain" description="USP" evidence="3">
    <location>
        <begin position="50"/>
        <end position="467"/>
    </location>
</feature>
<evidence type="ECO:0000256" key="2">
    <source>
        <dbReference type="SAM" id="MobiDB-lite"/>
    </source>
</evidence>
<keyword evidence="1" id="KW-0833">Ubl conjugation pathway</keyword>
<name>A0A9K3GGS7_9EUKA</name>
<reference evidence="4 5" key="1">
    <citation type="journal article" date="2018" name="PLoS ONE">
        <title>The draft genome of Kipferlia bialata reveals reductive genome evolution in fornicate parasites.</title>
        <authorList>
            <person name="Tanifuji G."/>
            <person name="Takabayashi S."/>
            <person name="Kume K."/>
            <person name="Takagi M."/>
            <person name="Nakayama T."/>
            <person name="Kamikawa R."/>
            <person name="Inagaki Y."/>
            <person name="Hashimoto T."/>
        </authorList>
    </citation>
    <scope>NUCLEOTIDE SEQUENCE [LARGE SCALE GENOMIC DNA]</scope>
    <source>
        <strain evidence="4">NY0173</strain>
    </source>
</reference>
<dbReference type="PROSITE" id="PS00972">
    <property type="entry name" value="USP_1"/>
    <property type="match status" value="1"/>
</dbReference>
<dbReference type="PANTHER" id="PTHR24006:SF702">
    <property type="entry name" value="UBIQUITIN CARBOXYL-TERMINAL HYDROLASE 47"/>
    <property type="match status" value="1"/>
</dbReference>
<feature type="region of interest" description="Disordered" evidence="2">
    <location>
        <begin position="300"/>
        <end position="387"/>
    </location>
</feature>
<accession>A0A9K3GGS7</accession>
<dbReference type="Gene3D" id="3.90.70.10">
    <property type="entry name" value="Cysteine proteinases"/>
    <property type="match status" value="1"/>
</dbReference>